<dbReference type="GeneID" id="10027139"/>
<feature type="region of interest" description="Disordered" evidence="1">
    <location>
        <begin position="454"/>
        <end position="535"/>
    </location>
</feature>
<protein>
    <recommendedName>
        <fullName evidence="2">DUF7924 domain-containing protein</fullName>
    </recommendedName>
</protein>
<evidence type="ECO:0000256" key="1">
    <source>
        <dbReference type="SAM" id="MobiDB-lite"/>
    </source>
</evidence>
<dbReference type="VEuPathDB" id="FungiDB:MGYG_06426"/>
<proteinExistence type="predicted"/>
<dbReference type="EMBL" id="DS989826">
    <property type="protein sequence ID" value="EFR03429.1"/>
    <property type="molecule type" value="Genomic_DNA"/>
</dbReference>
<name>E4UZ99_ARTGP</name>
<dbReference type="Pfam" id="PF25545">
    <property type="entry name" value="DUF7924"/>
    <property type="match status" value="1"/>
</dbReference>
<feature type="compositionally biased region" description="Polar residues" evidence="1">
    <location>
        <begin position="511"/>
        <end position="535"/>
    </location>
</feature>
<organism evidence="4">
    <name type="scientific">Arthroderma gypseum (strain ATCC MYA-4604 / CBS 118893)</name>
    <name type="common">Microsporum gypseum</name>
    <dbReference type="NCBI Taxonomy" id="535722"/>
    <lineage>
        <taxon>Eukaryota</taxon>
        <taxon>Fungi</taxon>
        <taxon>Dikarya</taxon>
        <taxon>Ascomycota</taxon>
        <taxon>Pezizomycotina</taxon>
        <taxon>Eurotiomycetes</taxon>
        <taxon>Eurotiomycetidae</taxon>
        <taxon>Onygenales</taxon>
        <taxon>Arthrodermataceae</taxon>
        <taxon>Nannizzia</taxon>
    </lineage>
</organism>
<sequence>MFLVHELPPSPQILEPKQLQSQCHMPHPDTLRSSRKRQESGEYLDRHPSKRLKLDQPASAYWDNLSKIWLTKDALEELDRRNGVSSSVPESPYFYHRPFTRQLQTRLKRRYKTLAPDPTYSCKPESLREIKRLSRRGGPDLSDLRNFPEPCYLAMSTNISDRRKRRAGTPPESSNSNNKTTKTTSTTAYNRNFEQKLIDHGIYPKGYEYPDGRVPAKPSNWEEIKERLAQPRRSLSPSKFSERDFQKFERADTNASKEKPVATSVIPTIDGDISDRKCVGGDYPFGNLAPLTDGTLANAKPDHFFGARPEQLSSNIRDELSEFIIPSTQTSLPMAPNFFLETKGPDGSLAVATRQACYHGALGARGIQKLQSYKQDEPGYDNNAYTITSTYHGGQLKLYTTHPIAPRESNEHPEYIMTQLNAWSMVGNIDGFRQGASAYRNARDWAKERRDGFINSANERHTQPPSEPLLSEREPTSEPTVVLEDSDTSAISDEAEVHDAEWSFAHPNDSAGDQASSKHTRAKPTSSTSRKPLQN</sequence>
<feature type="region of interest" description="Disordered" evidence="1">
    <location>
        <begin position="158"/>
        <end position="186"/>
    </location>
</feature>
<dbReference type="InterPro" id="IPR057684">
    <property type="entry name" value="DUF7924"/>
</dbReference>
<accession>E4UZ99</accession>
<feature type="compositionally biased region" description="Low complexity" evidence="1">
    <location>
        <begin position="173"/>
        <end position="186"/>
    </location>
</feature>
<reference evidence="4" key="1">
    <citation type="journal article" date="2012" name="MBio">
        <title>Comparative genome analysis of Trichophyton rubrum and related dermatophytes reveals candidate genes involved in infection.</title>
        <authorList>
            <person name="Martinez D.A."/>
            <person name="Oliver B.G."/>
            <person name="Graeser Y."/>
            <person name="Goldberg J.M."/>
            <person name="Li W."/>
            <person name="Martinez-Rossi N.M."/>
            <person name="Monod M."/>
            <person name="Shelest E."/>
            <person name="Barton R.C."/>
            <person name="Birch E."/>
            <person name="Brakhage A.A."/>
            <person name="Chen Z."/>
            <person name="Gurr S.J."/>
            <person name="Heiman D."/>
            <person name="Heitman J."/>
            <person name="Kosti I."/>
            <person name="Rossi A."/>
            <person name="Saif S."/>
            <person name="Samalova M."/>
            <person name="Saunders C.W."/>
            <person name="Shea T."/>
            <person name="Summerbell R.C."/>
            <person name="Xu J."/>
            <person name="Young S."/>
            <person name="Zeng Q."/>
            <person name="Birren B.W."/>
            <person name="Cuomo C.A."/>
            <person name="White T.C."/>
        </authorList>
    </citation>
    <scope>NUCLEOTIDE SEQUENCE [LARGE SCALE GENOMIC DNA]</scope>
    <source>
        <strain evidence="4">ATCC MYA-4604 / CBS 118893</strain>
    </source>
</reference>
<dbReference type="AlphaFoldDB" id="E4UZ99"/>
<evidence type="ECO:0000313" key="4">
    <source>
        <dbReference type="Proteomes" id="UP000002669"/>
    </source>
</evidence>
<dbReference type="HOGENOM" id="CLU_023878_1_0_1"/>
<dbReference type="eggNOG" id="ENOG502SJYB">
    <property type="taxonomic scope" value="Eukaryota"/>
</dbReference>
<feature type="region of interest" description="Disordered" evidence="1">
    <location>
        <begin position="1"/>
        <end position="50"/>
    </location>
</feature>
<dbReference type="STRING" id="535722.E4UZ99"/>
<dbReference type="OMA" id="EREANMR"/>
<keyword evidence="4" id="KW-1185">Reference proteome</keyword>
<evidence type="ECO:0000259" key="2">
    <source>
        <dbReference type="Pfam" id="PF25545"/>
    </source>
</evidence>
<dbReference type="RefSeq" id="XP_003171883.1">
    <property type="nucleotide sequence ID" value="XM_003171835.1"/>
</dbReference>
<gene>
    <name evidence="3" type="ORF">MGYG_06426</name>
</gene>
<dbReference type="InParanoid" id="E4UZ99"/>
<evidence type="ECO:0000313" key="3">
    <source>
        <dbReference type="EMBL" id="EFR03429.1"/>
    </source>
</evidence>
<dbReference type="Proteomes" id="UP000002669">
    <property type="component" value="Unassembled WGS sequence"/>
</dbReference>
<feature type="domain" description="DUF7924" evidence="2">
    <location>
        <begin position="297"/>
        <end position="420"/>
    </location>
</feature>
<feature type="compositionally biased region" description="Basic and acidic residues" evidence="1">
    <location>
        <begin position="26"/>
        <end position="47"/>
    </location>
</feature>
<dbReference type="OrthoDB" id="5403634at2759"/>